<dbReference type="GO" id="GO:0000723">
    <property type="term" value="P:telomere maintenance"/>
    <property type="evidence" value="ECO:0007669"/>
    <property type="project" value="TreeGrafter"/>
</dbReference>
<evidence type="ECO:0000256" key="2">
    <source>
        <dbReference type="ARBA" id="ARBA00023242"/>
    </source>
</evidence>
<dbReference type="GO" id="GO:0042148">
    <property type="term" value="P:DNA strand invasion"/>
    <property type="evidence" value="ECO:0007669"/>
    <property type="project" value="TreeGrafter"/>
</dbReference>
<reference evidence="4" key="1">
    <citation type="submission" date="2015-09" db="EMBL/GenBank/DDBJ databases">
        <title>Scylla olivacea transcriptome.</title>
        <authorList>
            <person name="Ikhwanuddin M."/>
        </authorList>
    </citation>
    <scope>NUCLEOTIDE SEQUENCE</scope>
</reference>
<dbReference type="GO" id="GO:0005524">
    <property type="term" value="F:ATP binding"/>
    <property type="evidence" value="ECO:0007669"/>
    <property type="project" value="InterPro"/>
</dbReference>
<dbReference type="GO" id="GO:0033063">
    <property type="term" value="C:Rad51B-Rad51C-Rad51D-XRCC2 complex"/>
    <property type="evidence" value="ECO:0007669"/>
    <property type="project" value="TreeGrafter"/>
</dbReference>
<dbReference type="GO" id="GO:0005815">
    <property type="term" value="C:microtubule organizing center"/>
    <property type="evidence" value="ECO:0007669"/>
    <property type="project" value="TreeGrafter"/>
</dbReference>
<dbReference type="PANTHER" id="PTHR46457">
    <property type="entry name" value="DNA REPAIR PROTEIN RAD51 HOMOLOG 4"/>
    <property type="match status" value="1"/>
</dbReference>
<dbReference type="AlphaFoldDB" id="A0A0P4WCP6"/>
<accession>A0A0P4WCP6</accession>
<organism evidence="4">
    <name type="scientific">Scylla olivacea</name>
    <name type="common">Orange mud crab</name>
    <name type="synonym">Cancer olivacea</name>
    <dbReference type="NCBI Taxonomy" id="85551"/>
    <lineage>
        <taxon>Eukaryota</taxon>
        <taxon>Metazoa</taxon>
        <taxon>Ecdysozoa</taxon>
        <taxon>Arthropoda</taxon>
        <taxon>Crustacea</taxon>
        <taxon>Multicrustacea</taxon>
        <taxon>Malacostraca</taxon>
        <taxon>Eumalacostraca</taxon>
        <taxon>Eucarida</taxon>
        <taxon>Decapoda</taxon>
        <taxon>Pleocyemata</taxon>
        <taxon>Brachyura</taxon>
        <taxon>Eubrachyura</taxon>
        <taxon>Portunoidea</taxon>
        <taxon>Portunidae</taxon>
        <taxon>Portuninae</taxon>
        <taxon>Scylla</taxon>
    </lineage>
</organism>
<dbReference type="GO" id="GO:0000400">
    <property type="term" value="F:four-way junction DNA binding"/>
    <property type="evidence" value="ECO:0007669"/>
    <property type="project" value="TreeGrafter"/>
</dbReference>
<dbReference type="PANTHER" id="PTHR46457:SF1">
    <property type="entry name" value="DNA REPAIR PROTEIN RAD51 HOMOLOG 4"/>
    <property type="match status" value="1"/>
</dbReference>
<dbReference type="GO" id="GO:0003697">
    <property type="term" value="F:single-stranded DNA binding"/>
    <property type="evidence" value="ECO:0007669"/>
    <property type="project" value="TreeGrafter"/>
</dbReference>
<dbReference type="SUPFAM" id="SSF52540">
    <property type="entry name" value="P-loop containing nucleoside triphosphate hydrolases"/>
    <property type="match status" value="1"/>
</dbReference>
<dbReference type="EMBL" id="GDRN01073717">
    <property type="protein sequence ID" value="JAI63341.1"/>
    <property type="molecule type" value="Transcribed_RNA"/>
</dbReference>
<evidence type="ECO:0000259" key="3">
    <source>
        <dbReference type="PROSITE" id="PS50162"/>
    </source>
</evidence>
<feature type="domain" description="RecA family profile 1" evidence="3">
    <location>
        <begin position="111"/>
        <end position="296"/>
    </location>
</feature>
<dbReference type="InterPro" id="IPR027417">
    <property type="entry name" value="P-loop_NTPase"/>
</dbReference>
<proteinExistence type="predicted"/>
<dbReference type="InterPro" id="IPR014774">
    <property type="entry name" value="KaiC-like_dom"/>
</dbReference>
<dbReference type="InterPro" id="IPR048943">
    <property type="entry name" value="RAD51D_N"/>
</dbReference>
<sequence>MRLAAGACPSLTGEVVAKLEAQGVRGVRDLMLRDCEDLAREASVSYRVGGKLHSHWVGSGTSGDVGFNAGWAASGKLHIEWELRSIRRVAITHHSVFAVSGRELLQEAICTTKVFSTSCKMLDKLLEGGLTTGEVMEVCGASGEGKTTLCLQLALHAALEQGLCVLFVDPVGGLNHLTMNPLVEALPHDSQVVDNALSRIKVTGASDIWEVFAALRIATQPFIPVRCGRLSKGGAQGGNLGKIKLVIIDSLASVMLPLITKEDSKQGLAILNQLAVRLKTVAKEHQVAVVVVNNAVQAGSGHNNLQHHTPKPKWMPTLGRFWRSVPHIRLYVKRVRGTDPPVIVNATSEDDCLAPKSPLKLNVAVWKGTRIKTGKAVVTLPLASLRQSSSESSS</sequence>
<dbReference type="Pfam" id="PF06745">
    <property type="entry name" value="ATPase"/>
    <property type="match status" value="1"/>
</dbReference>
<dbReference type="InterPro" id="IPR051988">
    <property type="entry name" value="HRR_RAD51_Paralog"/>
</dbReference>
<dbReference type="GO" id="GO:0005657">
    <property type="term" value="C:replication fork"/>
    <property type="evidence" value="ECO:0007669"/>
    <property type="project" value="TreeGrafter"/>
</dbReference>
<protein>
    <recommendedName>
        <fullName evidence="3">RecA family profile 1 domain-containing protein</fullName>
    </recommendedName>
</protein>
<dbReference type="PROSITE" id="PS50162">
    <property type="entry name" value="RECA_2"/>
    <property type="match status" value="1"/>
</dbReference>
<keyword evidence="2" id="KW-0539">Nucleus</keyword>
<dbReference type="InterPro" id="IPR020588">
    <property type="entry name" value="RecA_ATP-bd"/>
</dbReference>
<name>A0A0P4WCP6_SCYOL</name>
<dbReference type="GO" id="GO:0000724">
    <property type="term" value="P:double-strand break repair via homologous recombination"/>
    <property type="evidence" value="ECO:0007669"/>
    <property type="project" value="TreeGrafter"/>
</dbReference>
<evidence type="ECO:0000313" key="4">
    <source>
        <dbReference type="EMBL" id="JAI63341.1"/>
    </source>
</evidence>
<dbReference type="GO" id="GO:0140664">
    <property type="term" value="F:ATP-dependent DNA damage sensor activity"/>
    <property type="evidence" value="ECO:0007669"/>
    <property type="project" value="InterPro"/>
</dbReference>
<dbReference type="GO" id="GO:0007131">
    <property type="term" value="P:reciprocal meiotic recombination"/>
    <property type="evidence" value="ECO:0007669"/>
    <property type="project" value="TreeGrafter"/>
</dbReference>
<evidence type="ECO:0000256" key="1">
    <source>
        <dbReference type="ARBA" id="ARBA00004123"/>
    </source>
</evidence>
<comment type="subcellular location">
    <subcellularLocation>
        <location evidence="1">Nucleus</location>
    </subcellularLocation>
</comment>
<dbReference type="Pfam" id="PF21794">
    <property type="entry name" value="RAD51D_N"/>
    <property type="match status" value="1"/>
</dbReference>
<dbReference type="Gene3D" id="3.40.50.300">
    <property type="entry name" value="P-loop containing nucleotide triphosphate hydrolases"/>
    <property type="match status" value="1"/>
</dbReference>